<dbReference type="EMBL" id="JBBHJY010000010">
    <property type="protein sequence ID" value="MEJ6011710.1"/>
    <property type="molecule type" value="Genomic_DNA"/>
</dbReference>
<dbReference type="Gene3D" id="3.90.245.10">
    <property type="entry name" value="Ribonucleoside hydrolase-like"/>
    <property type="match status" value="1"/>
</dbReference>
<dbReference type="PANTHER" id="PTHR12304">
    <property type="entry name" value="INOSINE-URIDINE PREFERRING NUCLEOSIDE HYDROLASE"/>
    <property type="match status" value="1"/>
</dbReference>
<dbReference type="PANTHER" id="PTHR12304:SF4">
    <property type="entry name" value="URIDINE NUCLEOSIDASE"/>
    <property type="match status" value="1"/>
</dbReference>
<dbReference type="InterPro" id="IPR023186">
    <property type="entry name" value="IUNH"/>
</dbReference>
<dbReference type="PROSITE" id="PS51318">
    <property type="entry name" value="TAT"/>
    <property type="match status" value="1"/>
</dbReference>
<accession>A0ABU8SCW8</accession>
<keyword evidence="2" id="KW-0326">Glycosidase</keyword>
<protein>
    <submittedName>
        <fullName evidence="4">Nucleoside hydrolase</fullName>
    </submittedName>
</protein>
<dbReference type="SUPFAM" id="SSF53590">
    <property type="entry name" value="Nucleoside hydrolase"/>
    <property type="match status" value="1"/>
</dbReference>
<dbReference type="InterPro" id="IPR001910">
    <property type="entry name" value="Inosine/uridine_hydrolase_dom"/>
</dbReference>
<sequence length="346" mass="37507">MTHAISRRSLLEGCSGLAAGALMGNAAFAKEPATKQAARMRVIIDNDVAGDPDGLFQLAHFVMCPSVSIPLVIGTHYRDFGEADLVPEKGRASARKAEELLRFFPAMQRPPVIAGNGQPIPSRSQPGTSPASAAIIREAMRDDVKAPLYYAAGGSLTEIALAWLAEPKIGKRLKLLWIGGAEHAGLAIAPAGPGEAEYNFSLDRLAAQIVFNESDIEIWQVPRNAFRQMLVGVSELEELARLGPLGRYLRQQVIQTEARLAKNLPSVIYSQGETYALGDCALVTLTALQSAFQPDTSSSRHSLRPTPNLMLDGSYVANPAGRPMRIYDVVDSGLTWRDMLAKLRYR</sequence>
<reference evidence="4 5" key="1">
    <citation type="submission" date="2024-03" db="EMBL/GenBank/DDBJ databases">
        <authorList>
            <person name="Jo J.-H."/>
        </authorList>
    </citation>
    <scope>NUCLEOTIDE SEQUENCE [LARGE SCALE GENOMIC DNA]</scope>
    <source>
        <strain evidence="4 5">AS3R-12</strain>
    </source>
</reference>
<gene>
    <name evidence="4" type="ORF">WG900_17495</name>
</gene>
<keyword evidence="1 4" id="KW-0378">Hydrolase</keyword>
<organism evidence="4 5">
    <name type="scientific">Novosphingobium aquae</name>
    <dbReference type="NCBI Taxonomy" id="3133435"/>
    <lineage>
        <taxon>Bacteria</taxon>
        <taxon>Pseudomonadati</taxon>
        <taxon>Pseudomonadota</taxon>
        <taxon>Alphaproteobacteria</taxon>
        <taxon>Sphingomonadales</taxon>
        <taxon>Sphingomonadaceae</taxon>
        <taxon>Novosphingobium</taxon>
    </lineage>
</organism>
<dbReference type="InterPro" id="IPR036452">
    <property type="entry name" value="Ribo_hydro-like"/>
</dbReference>
<evidence type="ECO:0000259" key="3">
    <source>
        <dbReference type="Pfam" id="PF01156"/>
    </source>
</evidence>
<dbReference type="RefSeq" id="WP_339969208.1">
    <property type="nucleotide sequence ID" value="NZ_JBBHJY010000010.1"/>
</dbReference>
<dbReference type="GO" id="GO:0016787">
    <property type="term" value="F:hydrolase activity"/>
    <property type="evidence" value="ECO:0007669"/>
    <property type="project" value="UniProtKB-KW"/>
</dbReference>
<evidence type="ECO:0000256" key="2">
    <source>
        <dbReference type="ARBA" id="ARBA00023295"/>
    </source>
</evidence>
<dbReference type="Pfam" id="PF01156">
    <property type="entry name" value="IU_nuc_hydro"/>
    <property type="match status" value="1"/>
</dbReference>
<name>A0ABU8SCW8_9SPHN</name>
<feature type="domain" description="Inosine/uridine-preferring nucleoside hydrolase" evidence="3">
    <location>
        <begin position="112"/>
        <end position="251"/>
    </location>
</feature>
<evidence type="ECO:0000313" key="5">
    <source>
        <dbReference type="Proteomes" id="UP001379235"/>
    </source>
</evidence>
<keyword evidence="5" id="KW-1185">Reference proteome</keyword>
<evidence type="ECO:0000256" key="1">
    <source>
        <dbReference type="ARBA" id="ARBA00022801"/>
    </source>
</evidence>
<dbReference type="Proteomes" id="UP001379235">
    <property type="component" value="Unassembled WGS sequence"/>
</dbReference>
<evidence type="ECO:0000313" key="4">
    <source>
        <dbReference type="EMBL" id="MEJ6011710.1"/>
    </source>
</evidence>
<dbReference type="InterPro" id="IPR006311">
    <property type="entry name" value="TAT_signal"/>
</dbReference>
<proteinExistence type="predicted"/>
<comment type="caution">
    <text evidence="4">The sequence shown here is derived from an EMBL/GenBank/DDBJ whole genome shotgun (WGS) entry which is preliminary data.</text>
</comment>